<dbReference type="RefSeq" id="WP_140694077.1">
    <property type="nucleotide sequence ID" value="NZ_RCZG01000007.1"/>
</dbReference>
<reference evidence="1 2" key="1">
    <citation type="journal article" date="2019" name="Environ. Microbiol.">
        <title>Species interactions and distinct microbial communities in high Arctic permafrost affected cryosols are associated with the CH4 and CO2 gas fluxes.</title>
        <authorList>
            <person name="Altshuler I."/>
            <person name="Hamel J."/>
            <person name="Turney S."/>
            <person name="Magnuson E."/>
            <person name="Levesque R."/>
            <person name="Greer C."/>
            <person name="Whyte L.G."/>
        </authorList>
    </citation>
    <scope>NUCLEOTIDE SEQUENCE [LARGE SCALE GENOMIC DNA]</scope>
    <source>
        <strain evidence="1 2">S5.20</strain>
    </source>
</reference>
<dbReference type="Proteomes" id="UP000320095">
    <property type="component" value="Unassembled WGS sequence"/>
</dbReference>
<proteinExistence type="predicted"/>
<gene>
    <name evidence="1" type="ORF">EAH80_18780</name>
</gene>
<dbReference type="AlphaFoldDB" id="A0A502E7J7"/>
<comment type="caution">
    <text evidence="1">The sequence shown here is derived from an EMBL/GenBank/DDBJ whole genome shotgun (WGS) entry which is preliminary data.</text>
</comment>
<name>A0A502E7J7_9MYCO</name>
<keyword evidence="2" id="KW-1185">Reference proteome</keyword>
<sequence>MSTLKLAVTGCLSALVLLGAGVGTGVAIADQLHMQNALDELNAAQDQLRIAAPDKAGHRVIAIDLVQQAIRETGLGIRAGGG</sequence>
<protein>
    <submittedName>
        <fullName evidence="1">Uncharacterized protein</fullName>
    </submittedName>
</protein>
<dbReference type="EMBL" id="RCZG01000007">
    <property type="protein sequence ID" value="TPG32832.1"/>
    <property type="molecule type" value="Genomic_DNA"/>
</dbReference>
<evidence type="ECO:0000313" key="1">
    <source>
        <dbReference type="EMBL" id="TPG32832.1"/>
    </source>
</evidence>
<evidence type="ECO:0000313" key="2">
    <source>
        <dbReference type="Proteomes" id="UP000320095"/>
    </source>
</evidence>
<dbReference type="OrthoDB" id="4557473at2"/>
<accession>A0A502E7J7</accession>
<organism evidence="1 2">
    <name type="scientific">Mycolicibacterium hodleri</name>
    <dbReference type="NCBI Taxonomy" id="49897"/>
    <lineage>
        <taxon>Bacteria</taxon>
        <taxon>Bacillati</taxon>
        <taxon>Actinomycetota</taxon>
        <taxon>Actinomycetes</taxon>
        <taxon>Mycobacteriales</taxon>
        <taxon>Mycobacteriaceae</taxon>
        <taxon>Mycolicibacterium</taxon>
    </lineage>
</organism>